<gene>
    <name evidence="2" type="ORF">BaRGS_00003478</name>
</gene>
<evidence type="ECO:0000313" key="3">
    <source>
        <dbReference type="Proteomes" id="UP001519460"/>
    </source>
</evidence>
<evidence type="ECO:0000256" key="1">
    <source>
        <dbReference type="SAM" id="MobiDB-lite"/>
    </source>
</evidence>
<comment type="caution">
    <text evidence="2">The sequence shown here is derived from an EMBL/GenBank/DDBJ whole genome shotgun (WGS) entry which is preliminary data.</text>
</comment>
<organism evidence="2 3">
    <name type="scientific">Batillaria attramentaria</name>
    <dbReference type="NCBI Taxonomy" id="370345"/>
    <lineage>
        <taxon>Eukaryota</taxon>
        <taxon>Metazoa</taxon>
        <taxon>Spiralia</taxon>
        <taxon>Lophotrochozoa</taxon>
        <taxon>Mollusca</taxon>
        <taxon>Gastropoda</taxon>
        <taxon>Caenogastropoda</taxon>
        <taxon>Sorbeoconcha</taxon>
        <taxon>Cerithioidea</taxon>
        <taxon>Batillariidae</taxon>
        <taxon>Batillaria</taxon>
    </lineage>
</organism>
<reference evidence="2 3" key="1">
    <citation type="journal article" date="2023" name="Sci. Data">
        <title>Genome assembly of the Korean intertidal mud-creeper Batillaria attramentaria.</title>
        <authorList>
            <person name="Patra A.K."/>
            <person name="Ho P.T."/>
            <person name="Jun S."/>
            <person name="Lee S.J."/>
            <person name="Kim Y."/>
            <person name="Won Y.J."/>
        </authorList>
    </citation>
    <scope>NUCLEOTIDE SEQUENCE [LARGE SCALE GENOMIC DNA]</scope>
    <source>
        <strain evidence="2">Wonlab-2016</strain>
    </source>
</reference>
<proteinExistence type="predicted"/>
<sequence length="109" mass="12088">MQLASVFPAPLSSPPGRRNPTLSRHSGSRREWRRLGPTFYNSLFFFFLSLAPSTPAVPVGRVGDWDLFRRLRLVKFTGVEKALSGQPPPIPVFVEPAAVCQSLILPQTV</sequence>
<accession>A0ABD0M0V3</accession>
<feature type="region of interest" description="Disordered" evidence="1">
    <location>
        <begin position="1"/>
        <end position="28"/>
    </location>
</feature>
<dbReference type="Proteomes" id="UP001519460">
    <property type="component" value="Unassembled WGS sequence"/>
</dbReference>
<evidence type="ECO:0000313" key="2">
    <source>
        <dbReference type="EMBL" id="KAK7505316.1"/>
    </source>
</evidence>
<protein>
    <submittedName>
        <fullName evidence="2">Uncharacterized protein</fullName>
    </submittedName>
</protein>
<keyword evidence="3" id="KW-1185">Reference proteome</keyword>
<dbReference type="AlphaFoldDB" id="A0ABD0M0V3"/>
<dbReference type="EMBL" id="JACVVK020000011">
    <property type="protein sequence ID" value="KAK7505316.1"/>
    <property type="molecule type" value="Genomic_DNA"/>
</dbReference>
<name>A0ABD0M0V3_9CAEN</name>